<dbReference type="AlphaFoldDB" id="A0A9X3WCV5"/>
<dbReference type="PANTHER" id="PTHR47381:SF3">
    <property type="entry name" value="ALPHA_BETA-HYDROLASES SUPERFAMILY PROTEIN"/>
    <property type="match status" value="1"/>
</dbReference>
<dbReference type="Proteomes" id="UP001145069">
    <property type="component" value="Unassembled WGS sequence"/>
</dbReference>
<dbReference type="GO" id="GO:0008236">
    <property type="term" value="F:serine-type peptidase activity"/>
    <property type="evidence" value="ECO:0007669"/>
    <property type="project" value="InterPro"/>
</dbReference>
<dbReference type="InterPro" id="IPR029058">
    <property type="entry name" value="AB_hydrolase_fold"/>
</dbReference>
<evidence type="ECO:0000259" key="1">
    <source>
        <dbReference type="Pfam" id="PF00326"/>
    </source>
</evidence>
<reference evidence="2" key="1">
    <citation type="submission" date="2022-06" db="EMBL/GenBank/DDBJ databases">
        <title>Aquibacillus sp. a new bacterium isolated from soil saline samples.</title>
        <authorList>
            <person name="Galisteo C."/>
            <person name="De La Haba R."/>
            <person name="Sanchez-Porro C."/>
            <person name="Ventosa A."/>
        </authorList>
    </citation>
    <scope>NUCLEOTIDE SEQUENCE</scope>
    <source>
        <strain evidence="2">3ASR75-54</strain>
    </source>
</reference>
<sequence>MIGIYKEYWQSIPVLVVVDSAKKEAPLPTITYFHGFTSAKEHNLPLAFLMAEKGYRVLLPDAIFHGERNGDLPSKEMEARFFAIVEQNLKDLAIIYQQVTADNLIEENRFGIAGTSMGGITTAAALTQYDWIEVAAILMGSPNITEYAQSLVENMKKSGVDIPYSDKQIQGIYHSLEKIDLSKQVDKLNERPLFFWHGENDPVVPFDHAYRFYEHMVPHYKNPENIRFLREVKRGHKVSRFAIVETVKWFELQL</sequence>
<dbReference type="PANTHER" id="PTHR47381">
    <property type="entry name" value="ALPHA/BETA-HYDROLASES SUPERFAMILY PROTEIN"/>
    <property type="match status" value="1"/>
</dbReference>
<comment type="caution">
    <text evidence="2">The sequence shown here is derived from an EMBL/GenBank/DDBJ whole genome shotgun (WGS) entry which is preliminary data.</text>
</comment>
<dbReference type="InterPro" id="IPR001375">
    <property type="entry name" value="Peptidase_S9_cat"/>
</dbReference>
<dbReference type="Pfam" id="PF00326">
    <property type="entry name" value="Peptidase_S9"/>
    <property type="match status" value="1"/>
</dbReference>
<dbReference type="SUPFAM" id="SSF53474">
    <property type="entry name" value="alpha/beta-Hydrolases"/>
    <property type="match status" value="1"/>
</dbReference>
<dbReference type="RefSeq" id="WP_272446290.1">
    <property type="nucleotide sequence ID" value="NZ_JAMQKC010000007.1"/>
</dbReference>
<gene>
    <name evidence="2" type="ORF">NC799_09885</name>
</gene>
<evidence type="ECO:0000313" key="2">
    <source>
        <dbReference type="EMBL" id="MDC3417222.1"/>
    </source>
</evidence>
<accession>A0A9X3WCV5</accession>
<dbReference type="GO" id="GO:0006508">
    <property type="term" value="P:proteolysis"/>
    <property type="evidence" value="ECO:0007669"/>
    <property type="project" value="InterPro"/>
</dbReference>
<evidence type="ECO:0000313" key="3">
    <source>
        <dbReference type="Proteomes" id="UP001145069"/>
    </source>
</evidence>
<protein>
    <submittedName>
        <fullName evidence="2">Prolyl oligopeptidase family serine peptidase</fullName>
    </submittedName>
</protein>
<feature type="domain" description="Peptidase S9 prolyl oligopeptidase catalytic" evidence="1">
    <location>
        <begin position="87"/>
        <end position="239"/>
    </location>
</feature>
<keyword evidence="3" id="KW-1185">Reference proteome</keyword>
<proteinExistence type="predicted"/>
<dbReference type="EMBL" id="JAMQKC010000007">
    <property type="protein sequence ID" value="MDC3417222.1"/>
    <property type="molecule type" value="Genomic_DNA"/>
</dbReference>
<dbReference type="Gene3D" id="3.40.50.1820">
    <property type="entry name" value="alpha/beta hydrolase"/>
    <property type="match status" value="1"/>
</dbReference>
<name>A0A9X3WCV5_9BACI</name>
<organism evidence="2 3">
    <name type="scientific">Aquibacillus salsiterrae</name>
    <dbReference type="NCBI Taxonomy" id="2950439"/>
    <lineage>
        <taxon>Bacteria</taxon>
        <taxon>Bacillati</taxon>
        <taxon>Bacillota</taxon>
        <taxon>Bacilli</taxon>
        <taxon>Bacillales</taxon>
        <taxon>Bacillaceae</taxon>
        <taxon>Aquibacillus</taxon>
    </lineage>
</organism>